<evidence type="ECO:0000259" key="1">
    <source>
        <dbReference type="PROSITE" id="PS51186"/>
    </source>
</evidence>
<evidence type="ECO:0000313" key="3">
    <source>
        <dbReference type="Proteomes" id="UP000182350"/>
    </source>
</evidence>
<gene>
    <name evidence="2" type="ORF">SAMN02745752_01327</name>
</gene>
<dbReference type="CDD" id="cd04301">
    <property type="entry name" value="NAT_SF"/>
    <property type="match status" value="1"/>
</dbReference>
<evidence type="ECO:0000313" key="2">
    <source>
        <dbReference type="EMBL" id="SFX33286.1"/>
    </source>
</evidence>
<dbReference type="RefSeq" id="WP_072325556.1">
    <property type="nucleotide sequence ID" value="NZ_FPJW01000003.1"/>
</dbReference>
<proteinExistence type="predicted"/>
<dbReference type="OrthoDB" id="5736859at2"/>
<keyword evidence="3" id="KW-1185">Reference proteome</keyword>
<dbReference type="InterPro" id="IPR000182">
    <property type="entry name" value="GNAT_dom"/>
</dbReference>
<dbReference type="Gene3D" id="3.40.630.30">
    <property type="match status" value="1"/>
</dbReference>
<dbReference type="GO" id="GO:0016747">
    <property type="term" value="F:acyltransferase activity, transferring groups other than amino-acyl groups"/>
    <property type="evidence" value="ECO:0007669"/>
    <property type="project" value="InterPro"/>
</dbReference>
<protein>
    <submittedName>
        <fullName evidence="2">Acetyltransferase (GNAT) domain-containing protein</fullName>
    </submittedName>
</protein>
<accession>A0A1K1W7F2</accession>
<dbReference type="AlphaFoldDB" id="A0A1K1W7F2"/>
<dbReference type="SUPFAM" id="SSF55729">
    <property type="entry name" value="Acyl-CoA N-acyltransferases (Nat)"/>
    <property type="match status" value="1"/>
</dbReference>
<organism evidence="2 3">
    <name type="scientific">Marinospirillum alkaliphilum DSM 21637</name>
    <dbReference type="NCBI Taxonomy" id="1122209"/>
    <lineage>
        <taxon>Bacteria</taxon>
        <taxon>Pseudomonadati</taxon>
        <taxon>Pseudomonadota</taxon>
        <taxon>Gammaproteobacteria</taxon>
        <taxon>Oceanospirillales</taxon>
        <taxon>Oceanospirillaceae</taxon>
        <taxon>Marinospirillum</taxon>
    </lineage>
</organism>
<dbReference type="Proteomes" id="UP000182350">
    <property type="component" value="Unassembled WGS sequence"/>
</dbReference>
<dbReference type="InterPro" id="IPR016181">
    <property type="entry name" value="Acyl_CoA_acyltransferase"/>
</dbReference>
<sequence>MPVALIQADATTLADQPAWRCDLEKIYSEAEPMRRTLDGEPMDAPLFIDTALGLQGNWFAGALFNDHLIGAVLVSMSDEEWQLRHLCVREVTRRRGVGTRLMALVASMAREQGLRVRVPDTGLTMADQKLVCRLGYVPCPERGFILE</sequence>
<dbReference type="PROSITE" id="PS51186">
    <property type="entry name" value="GNAT"/>
    <property type="match status" value="1"/>
</dbReference>
<dbReference type="InterPro" id="IPR040448">
    <property type="entry name" value="PanZ_GNAT"/>
</dbReference>
<reference evidence="2 3" key="1">
    <citation type="submission" date="2016-11" db="EMBL/GenBank/DDBJ databases">
        <authorList>
            <person name="Jaros S."/>
            <person name="Januszkiewicz K."/>
            <person name="Wedrychowicz H."/>
        </authorList>
    </citation>
    <scope>NUCLEOTIDE SEQUENCE [LARGE SCALE GENOMIC DNA]</scope>
    <source>
        <strain evidence="2 3">DSM 21637</strain>
    </source>
</reference>
<dbReference type="EMBL" id="FPJW01000003">
    <property type="protein sequence ID" value="SFX33286.1"/>
    <property type="molecule type" value="Genomic_DNA"/>
</dbReference>
<dbReference type="STRING" id="1122209.SAMN02745752_01327"/>
<keyword evidence="2" id="KW-0808">Transferase</keyword>
<feature type="domain" description="N-acetyltransferase" evidence="1">
    <location>
        <begin position="10"/>
        <end position="147"/>
    </location>
</feature>
<dbReference type="Pfam" id="PF12568">
    <property type="entry name" value="PanZ"/>
    <property type="match status" value="1"/>
</dbReference>
<name>A0A1K1W7F2_9GAMM</name>